<accession>A0A4Z0QW84</accession>
<protein>
    <submittedName>
        <fullName evidence="1">Epimerase</fullName>
    </submittedName>
</protein>
<name>A0A4Z0QW84_9FIRM</name>
<dbReference type="OrthoDB" id="9785372at2"/>
<dbReference type="PANTHER" id="PTHR14097">
    <property type="entry name" value="OXIDOREDUCTASE HTATIP2"/>
    <property type="match status" value="1"/>
</dbReference>
<sequence>MTSARSKIRAIITGTTGMVGEGVLNECLMHPDVEQVLVINRNPCGVSHPKLIEVLHSNFFDLSTIEPQLINYNACFFCLGVSSVGMKEEEYKRVTHDLTLHVASLLSGLNPDMVFCYVSGDGTDSTERGRIMWARIKGRTENDLLRLPFKRAFMFRPGFIHPTKGLKRTHNYYRALSWLYPVARQLIPNHVISLRELGVAMIHSVNTDFDQSILECKDIVKLAHTEQ</sequence>
<dbReference type="PANTHER" id="PTHR14097:SF8">
    <property type="entry name" value="NAD(P)-BINDING DOMAIN-CONTAINING PROTEIN"/>
    <property type="match status" value="1"/>
</dbReference>
<evidence type="ECO:0000313" key="1">
    <source>
        <dbReference type="EMBL" id="TGE34778.1"/>
    </source>
</evidence>
<dbReference type="EMBL" id="SPQQ01000029">
    <property type="protein sequence ID" value="TGE34778.1"/>
    <property type="molecule type" value="Genomic_DNA"/>
</dbReference>
<organism evidence="1 2">
    <name type="scientific">Desulfosporosinus fructosivorans</name>
    <dbReference type="NCBI Taxonomy" id="2018669"/>
    <lineage>
        <taxon>Bacteria</taxon>
        <taxon>Bacillati</taxon>
        <taxon>Bacillota</taxon>
        <taxon>Clostridia</taxon>
        <taxon>Eubacteriales</taxon>
        <taxon>Desulfitobacteriaceae</taxon>
        <taxon>Desulfosporosinus</taxon>
    </lineage>
</organism>
<dbReference type="RefSeq" id="WP_135553067.1">
    <property type="nucleotide sequence ID" value="NZ_SPQQ01000029.1"/>
</dbReference>
<dbReference type="SUPFAM" id="SSF51735">
    <property type="entry name" value="NAD(P)-binding Rossmann-fold domains"/>
    <property type="match status" value="1"/>
</dbReference>
<dbReference type="AlphaFoldDB" id="A0A4Z0QW84"/>
<evidence type="ECO:0000313" key="2">
    <source>
        <dbReference type="Proteomes" id="UP000298460"/>
    </source>
</evidence>
<dbReference type="Gene3D" id="3.40.50.720">
    <property type="entry name" value="NAD(P)-binding Rossmann-like Domain"/>
    <property type="match status" value="1"/>
</dbReference>
<comment type="caution">
    <text evidence="1">The sequence shown here is derived from an EMBL/GenBank/DDBJ whole genome shotgun (WGS) entry which is preliminary data.</text>
</comment>
<dbReference type="InterPro" id="IPR036291">
    <property type="entry name" value="NAD(P)-bd_dom_sf"/>
</dbReference>
<reference evidence="1 2" key="1">
    <citation type="submission" date="2019-03" db="EMBL/GenBank/DDBJ databases">
        <title>Draft Genome Sequence of Desulfosporosinus fructosivorans Strain 63.6F, Isolated from Marine Sediment in the Baltic Sea.</title>
        <authorList>
            <person name="Hausmann B."/>
            <person name="Vandieken V."/>
            <person name="Pjevac P."/>
            <person name="Schreck K."/>
            <person name="Herbold C.W."/>
            <person name="Loy A."/>
        </authorList>
    </citation>
    <scope>NUCLEOTIDE SEQUENCE [LARGE SCALE GENOMIC DNA]</scope>
    <source>
        <strain evidence="1 2">63.6F</strain>
    </source>
</reference>
<gene>
    <name evidence="1" type="ORF">E4K67_28785</name>
</gene>
<proteinExistence type="predicted"/>
<keyword evidence="2" id="KW-1185">Reference proteome</keyword>
<dbReference type="Proteomes" id="UP000298460">
    <property type="component" value="Unassembled WGS sequence"/>
</dbReference>